<keyword evidence="1" id="KW-0732">Signal</keyword>
<proteinExistence type="predicted"/>
<dbReference type="PANTHER" id="PTHR30251">
    <property type="entry name" value="PILUS ASSEMBLY CHAPERONE"/>
    <property type="match status" value="1"/>
</dbReference>
<dbReference type="SUPFAM" id="SSF49354">
    <property type="entry name" value="PapD-like"/>
    <property type="match status" value="1"/>
</dbReference>
<reference evidence="2 3" key="1">
    <citation type="journal article" date="2012" name="Science">
        <title>Ecological populations of bacteria act as socially cohesive units of antibiotic production and resistance.</title>
        <authorList>
            <person name="Cordero O.X."/>
            <person name="Wildschutte H."/>
            <person name="Kirkup B."/>
            <person name="Proehl S."/>
            <person name="Ngo L."/>
            <person name="Hussain F."/>
            <person name="Le Roux F."/>
            <person name="Mincer T."/>
            <person name="Polz M.F."/>
        </authorList>
    </citation>
    <scope>NUCLEOTIDE SEQUENCE [LARGE SCALE GENOMIC DNA]</scope>
    <source>
        <strain evidence="2 3">FF-238</strain>
    </source>
</reference>
<comment type="caution">
    <text evidence="2">The sequence shown here is derived from an EMBL/GenBank/DDBJ whole genome shotgun (WGS) entry which is preliminary data.</text>
</comment>
<protein>
    <submittedName>
        <fullName evidence="2">Uncharacterized protein</fullName>
    </submittedName>
</protein>
<gene>
    <name evidence="2" type="ORF">A130_17590</name>
</gene>
<dbReference type="RefSeq" id="WP_017051649.1">
    <property type="nucleotide sequence ID" value="NZ_AJYW02000178.1"/>
</dbReference>
<organism evidence="2 3">
    <name type="scientific">Vibrio genomosp. F6 str. FF-238</name>
    <dbReference type="NCBI Taxonomy" id="1191298"/>
    <lineage>
        <taxon>Bacteria</taxon>
        <taxon>Pseudomonadati</taxon>
        <taxon>Pseudomonadota</taxon>
        <taxon>Gammaproteobacteria</taxon>
        <taxon>Vibrionales</taxon>
        <taxon>Vibrionaceae</taxon>
        <taxon>Vibrio</taxon>
    </lineage>
</organism>
<evidence type="ECO:0000313" key="3">
    <source>
        <dbReference type="Proteomes" id="UP000094165"/>
    </source>
</evidence>
<dbReference type="InterPro" id="IPR013783">
    <property type="entry name" value="Ig-like_fold"/>
</dbReference>
<dbReference type="InterPro" id="IPR008962">
    <property type="entry name" value="PapD-like_sf"/>
</dbReference>
<keyword evidence="3" id="KW-1185">Reference proteome</keyword>
<evidence type="ECO:0000313" key="2">
    <source>
        <dbReference type="EMBL" id="OEE74799.1"/>
    </source>
</evidence>
<accession>A0A1E5CWW5</accession>
<dbReference type="Gene3D" id="2.60.40.10">
    <property type="entry name" value="Immunoglobulins"/>
    <property type="match status" value="1"/>
</dbReference>
<sequence>MITRRMLLMVIAVLLSGAEAQAVIISPTVLEIDSQSSGQPQVIVSNNTTQITPIEASLRRLVFQDDGEFVAQDVIDSQLMVFPPAVMIKPGQSQVFRLQWIGDDSSAQSESYFLRFSQPSLVATRGSQSGIAVQIHYNAIIHVFSPQQAPNVEMQVTNSGEAVVKNSGNRYTYLSLTKFLPAEESATEFGLTRVEMMKSLGEHFLPPFSSIELPSNSLLKPGVYQGVQQ</sequence>
<dbReference type="Proteomes" id="UP000094165">
    <property type="component" value="Unassembled WGS sequence"/>
</dbReference>
<name>A0A1E5CWW5_9VIBR</name>
<dbReference type="InterPro" id="IPR050643">
    <property type="entry name" value="Periplasmic_pilus_chap"/>
</dbReference>
<dbReference type="PANTHER" id="PTHR30251:SF4">
    <property type="entry name" value="SLR1668 PROTEIN"/>
    <property type="match status" value="1"/>
</dbReference>
<dbReference type="AlphaFoldDB" id="A0A1E5CWW5"/>
<dbReference type="EMBL" id="AJYW02000178">
    <property type="protein sequence ID" value="OEE74799.1"/>
    <property type="molecule type" value="Genomic_DNA"/>
</dbReference>
<feature type="chain" id="PRO_5009173290" evidence="1">
    <location>
        <begin position="23"/>
        <end position="229"/>
    </location>
</feature>
<evidence type="ECO:0000256" key="1">
    <source>
        <dbReference type="SAM" id="SignalP"/>
    </source>
</evidence>
<feature type="signal peptide" evidence="1">
    <location>
        <begin position="1"/>
        <end position="22"/>
    </location>
</feature>